<dbReference type="InterPro" id="IPR036388">
    <property type="entry name" value="WH-like_DNA-bd_sf"/>
</dbReference>
<dbReference type="SMART" id="SM00347">
    <property type="entry name" value="HTH_MARR"/>
    <property type="match status" value="1"/>
</dbReference>
<dbReference type="InterPro" id="IPR000835">
    <property type="entry name" value="HTH_MarR-typ"/>
</dbReference>
<dbReference type="InterPro" id="IPR036390">
    <property type="entry name" value="WH_DNA-bd_sf"/>
</dbReference>
<dbReference type="Pfam" id="PF12802">
    <property type="entry name" value="MarR_2"/>
    <property type="match status" value="1"/>
</dbReference>
<evidence type="ECO:0000313" key="3">
    <source>
        <dbReference type="Proteomes" id="UP001320544"/>
    </source>
</evidence>
<dbReference type="Gene3D" id="1.10.10.10">
    <property type="entry name" value="Winged helix-like DNA-binding domain superfamily/Winged helix DNA-binding domain"/>
    <property type="match status" value="1"/>
</dbReference>
<sequence length="156" mass="16980">MESAEQKRIDASLLWEMFDIHARIGILLRSKYDGFKGYELAVLLLLCSSGVPPSIGEIAEALGVTSQYASSVLAGLVEGGYAAISGESDDKRRKVVYLTERGRDVCCDRFRVLGNGDGLLSARRSGEDLRALRTVRAHVGRAAEAFGADRGYARRI</sequence>
<protein>
    <recommendedName>
        <fullName evidence="1">HTH marR-type domain-containing protein</fullName>
    </recommendedName>
</protein>
<feature type="domain" description="HTH marR-type" evidence="1">
    <location>
        <begin position="31"/>
        <end position="129"/>
    </location>
</feature>
<dbReference type="RefSeq" id="WP_244411410.1">
    <property type="nucleotide sequence ID" value="NZ_AP025564.1"/>
</dbReference>
<organism evidence="2 3">
    <name type="scientific">Raoultibacter timonensis</name>
    <dbReference type="NCBI Taxonomy" id="1907662"/>
    <lineage>
        <taxon>Bacteria</taxon>
        <taxon>Bacillati</taxon>
        <taxon>Actinomycetota</taxon>
        <taxon>Coriobacteriia</taxon>
        <taxon>Eggerthellales</taxon>
        <taxon>Eggerthellaceae</taxon>
        <taxon>Raoultibacter</taxon>
    </lineage>
</organism>
<dbReference type="SUPFAM" id="SSF46785">
    <property type="entry name" value="Winged helix' DNA-binding domain"/>
    <property type="match status" value="1"/>
</dbReference>
<gene>
    <name evidence="2" type="ORF">CE91St30_02180</name>
</gene>
<proteinExistence type="predicted"/>
<reference evidence="2 3" key="1">
    <citation type="submission" date="2022-01" db="EMBL/GenBank/DDBJ databases">
        <title>Novel bile acid biosynthetic pathways are enriched in the microbiome of centenarians.</title>
        <authorList>
            <person name="Sato Y."/>
            <person name="Atarashi K."/>
            <person name="Plichta R.D."/>
            <person name="Arai Y."/>
            <person name="Sasajima S."/>
            <person name="Kearney M.S."/>
            <person name="Suda W."/>
            <person name="Takeshita K."/>
            <person name="Sasaki T."/>
            <person name="Okamoto S."/>
            <person name="Skelly N.A."/>
            <person name="Okamura Y."/>
            <person name="Vlamakis H."/>
            <person name="Li Y."/>
            <person name="Tanoue T."/>
            <person name="Takei H."/>
            <person name="Nittono H."/>
            <person name="Narushima S."/>
            <person name="Irie J."/>
            <person name="Itoh H."/>
            <person name="Moriya K."/>
            <person name="Sugiura Y."/>
            <person name="Suematsu M."/>
            <person name="Moritoki N."/>
            <person name="Shibata S."/>
            <person name="Littman R.D."/>
            <person name="Fischbach A.M."/>
            <person name="Uwamino Y."/>
            <person name="Inoue T."/>
            <person name="Honda A."/>
            <person name="Hattori M."/>
            <person name="Murai T."/>
            <person name="Xavier J.R."/>
            <person name="Hirose N."/>
            <person name="Honda K."/>
        </authorList>
    </citation>
    <scope>NUCLEOTIDE SEQUENCE [LARGE SCALE GENOMIC DNA]</scope>
    <source>
        <strain evidence="2 3">CE91-St30</strain>
    </source>
</reference>
<evidence type="ECO:0000313" key="2">
    <source>
        <dbReference type="EMBL" id="BDE94885.1"/>
    </source>
</evidence>
<keyword evidence="3" id="KW-1185">Reference proteome</keyword>
<name>A0ABN6MA52_9ACTN</name>
<evidence type="ECO:0000259" key="1">
    <source>
        <dbReference type="SMART" id="SM00347"/>
    </source>
</evidence>
<accession>A0ABN6MA52</accession>
<dbReference type="EMBL" id="AP025564">
    <property type="protein sequence ID" value="BDE94885.1"/>
    <property type="molecule type" value="Genomic_DNA"/>
</dbReference>
<dbReference type="Proteomes" id="UP001320544">
    <property type="component" value="Chromosome"/>
</dbReference>